<reference evidence="2 3" key="1">
    <citation type="submission" date="2019-08" db="EMBL/GenBank/DDBJ databases">
        <title>In-depth cultivation of the pig gut microbiome towards novel bacterial diversity and tailored functional studies.</title>
        <authorList>
            <person name="Wylensek D."/>
            <person name="Hitch T.C.A."/>
            <person name="Clavel T."/>
        </authorList>
    </citation>
    <scope>NUCLEOTIDE SEQUENCE [LARGE SCALE GENOMIC DNA]</scope>
    <source>
        <strain evidence="2 3">CA-Schmier-601-WT-3</strain>
    </source>
</reference>
<feature type="domain" description="GGDEF" evidence="1">
    <location>
        <begin position="329"/>
        <end position="453"/>
    </location>
</feature>
<dbReference type="RefSeq" id="WP_154515177.1">
    <property type="nucleotide sequence ID" value="NZ_VUNM01000008.1"/>
</dbReference>
<dbReference type="InterPro" id="IPR029016">
    <property type="entry name" value="GAF-like_dom_sf"/>
</dbReference>
<dbReference type="CDD" id="cd01949">
    <property type="entry name" value="GGDEF"/>
    <property type="match status" value="1"/>
</dbReference>
<name>A0A844FST9_9FIRM</name>
<protein>
    <submittedName>
        <fullName evidence="2">GGDEF domain-containing protein</fullName>
    </submittedName>
</protein>
<evidence type="ECO:0000259" key="1">
    <source>
        <dbReference type="PROSITE" id="PS50887"/>
    </source>
</evidence>
<dbReference type="SUPFAM" id="SSF55073">
    <property type="entry name" value="Nucleotide cyclase"/>
    <property type="match status" value="1"/>
</dbReference>
<dbReference type="InterPro" id="IPR000160">
    <property type="entry name" value="GGDEF_dom"/>
</dbReference>
<dbReference type="Gene3D" id="3.30.450.20">
    <property type="entry name" value="PAS domain"/>
    <property type="match status" value="1"/>
</dbReference>
<accession>A0A844FST9</accession>
<dbReference type="InterPro" id="IPR029787">
    <property type="entry name" value="Nucleotide_cyclase"/>
</dbReference>
<proteinExistence type="predicted"/>
<keyword evidence="3" id="KW-1185">Reference proteome</keyword>
<dbReference type="InterPro" id="IPR043128">
    <property type="entry name" value="Rev_trsase/Diguanyl_cyclase"/>
</dbReference>
<dbReference type="AlphaFoldDB" id="A0A844FST9"/>
<dbReference type="Proteomes" id="UP000442619">
    <property type="component" value="Unassembled WGS sequence"/>
</dbReference>
<gene>
    <name evidence="2" type="ORF">FYJ79_05250</name>
</gene>
<dbReference type="PANTHER" id="PTHR45138:SF9">
    <property type="entry name" value="DIGUANYLATE CYCLASE DGCM-RELATED"/>
    <property type="match status" value="1"/>
</dbReference>
<dbReference type="InterPro" id="IPR050469">
    <property type="entry name" value="Diguanylate_Cyclase"/>
</dbReference>
<evidence type="ECO:0000313" key="3">
    <source>
        <dbReference type="Proteomes" id="UP000442619"/>
    </source>
</evidence>
<sequence>MNNAFELNSFEDIPEEYAVFKLIYNEKRDRVIDTEYAYVNRRYCKLGNTTPEYLLGKRFTEIYPEAELKWFDYCFKADQEKKTINDVMYSPEISHWLSFTVGPTSTPGYIAYTFTIVDHEHEEDVMNKQTSFTNNIVLRVSTILSSDQGYNEAMSDALLTLSKAIHPDRLYILETDLKTISNTFEWCKEGITSEMDTLQNLSYDEYMLGWETFLEQDTVVFIPNIEMLKEDYPSDYQILKRQGIYRLIAAPFYHKGKLTGYLGADNFEFSDLVNTRIILEMTSYFIGVRIANHHMIQKLHHLSNYDSLTGVHNRNALQQRLAELEKTKGSLGVVFADLNGLKTINDRYGHAAGDIALCKVASLLSRQFGSANIYREGGDEFIVLLPLMSKQDFLEAKKTIQRKLSETKEYVVAVGFAFSEDMSKINETVALADNKMYQDKAEYYRIHDRRKRS</sequence>
<dbReference type="GO" id="GO:0052621">
    <property type="term" value="F:diguanylate cyclase activity"/>
    <property type="evidence" value="ECO:0007669"/>
    <property type="project" value="TreeGrafter"/>
</dbReference>
<organism evidence="2 3">
    <name type="scientific">Sharpea porci</name>
    <dbReference type="NCBI Taxonomy" id="2652286"/>
    <lineage>
        <taxon>Bacteria</taxon>
        <taxon>Bacillati</taxon>
        <taxon>Bacillota</taxon>
        <taxon>Erysipelotrichia</taxon>
        <taxon>Erysipelotrichales</taxon>
        <taxon>Coprobacillaceae</taxon>
        <taxon>Sharpea</taxon>
    </lineage>
</organism>
<dbReference type="EMBL" id="VUNM01000008">
    <property type="protein sequence ID" value="MST88987.1"/>
    <property type="molecule type" value="Genomic_DNA"/>
</dbReference>
<dbReference type="PROSITE" id="PS50887">
    <property type="entry name" value="GGDEF"/>
    <property type="match status" value="1"/>
</dbReference>
<comment type="caution">
    <text evidence="2">The sequence shown here is derived from an EMBL/GenBank/DDBJ whole genome shotgun (WGS) entry which is preliminary data.</text>
</comment>
<dbReference type="Pfam" id="PF00990">
    <property type="entry name" value="GGDEF"/>
    <property type="match status" value="1"/>
</dbReference>
<dbReference type="PANTHER" id="PTHR45138">
    <property type="entry name" value="REGULATORY COMPONENTS OF SENSORY TRANSDUCTION SYSTEM"/>
    <property type="match status" value="1"/>
</dbReference>
<dbReference type="NCBIfam" id="TIGR00254">
    <property type="entry name" value="GGDEF"/>
    <property type="match status" value="1"/>
</dbReference>
<dbReference type="Gene3D" id="3.30.450.40">
    <property type="match status" value="1"/>
</dbReference>
<dbReference type="SMART" id="SM00267">
    <property type="entry name" value="GGDEF"/>
    <property type="match status" value="1"/>
</dbReference>
<evidence type="ECO:0000313" key="2">
    <source>
        <dbReference type="EMBL" id="MST88987.1"/>
    </source>
</evidence>
<dbReference type="Gene3D" id="3.30.70.270">
    <property type="match status" value="1"/>
</dbReference>